<dbReference type="PANTHER" id="PTHR11412">
    <property type="entry name" value="MACROGLOBULIN / COMPLEMENT"/>
    <property type="match status" value="1"/>
</dbReference>
<dbReference type="CDD" id="cd02891">
    <property type="entry name" value="A2M_like"/>
    <property type="match status" value="1"/>
</dbReference>
<evidence type="ECO:0000256" key="2">
    <source>
        <dbReference type="PROSITE-ProRule" id="PRU00124"/>
    </source>
</evidence>
<evidence type="ECO:0000259" key="4">
    <source>
        <dbReference type="SMART" id="SM01359"/>
    </source>
</evidence>
<evidence type="ECO:0000256" key="3">
    <source>
        <dbReference type="SAM" id="SignalP"/>
    </source>
</evidence>
<dbReference type="InterPro" id="IPR011625">
    <property type="entry name" value="A2M_N_BRD"/>
</dbReference>
<dbReference type="SMART" id="SM01359">
    <property type="entry name" value="A2M_N_2"/>
    <property type="match status" value="1"/>
</dbReference>
<dbReference type="CDD" id="cd00112">
    <property type="entry name" value="LDLa"/>
    <property type="match status" value="1"/>
</dbReference>
<feature type="domain" description="Alpha-macroglobulin receptor-binding" evidence="5">
    <location>
        <begin position="1279"/>
        <end position="1369"/>
    </location>
</feature>
<dbReference type="InterPro" id="IPR036055">
    <property type="entry name" value="LDL_receptor-like_sf"/>
</dbReference>
<sequence length="1424" mass="162926">MSPKLKHHWVAHCTILVTFVLDYCTGNAEITGGYRLSNKHAKAMMGDESFRKWSGIPAREFLVLAPRKVRPMQVYELHATLFRQDYPEISMRAILSCNEEEYASGSVTFTTEGTKVIQMQVPLSVTAGKHHLVVEGLVEGRNTIFRNTTEILFDSKYVSLFIITDMPVYFPPQTGMFETTFGLTYPTATGDWSIVVDAFGHIYEKKFEVKLLWLYERIFYVNVTTPMYMFDTEWGIAGSLYGEHTFGGIPAWGNATIEVTARSESGELLPGSIRKTIGYFHNTVPFECTMNEMTAVWGDLAGKELNFKGWIYDWYHLNTQNGTSVTKVLRDGVTLRFLGKKIRTFKPHSPITVYIAVERSDGTPYTGHYNRQVNIMRVHEGVGAKSVPEEKVIIPDDSLVRYTFHPGDNDEKISISTDEYMTLTIRTNFFVDEIHYLVVAGSDILLGSTLQMRTRQKTFAIAVSRKMAPTSKIVAYCVVEGEVIMDSLIIFADDNRLTSASLELNLGKDFTRDTVEVIARGSAGGFVGLNGNDFEFYRRGASTFLRKEEVIKELMSYTQPADLPFVQTWHHNDARWEDSIFFSAPTTGMDTLTTVETSGLVALTDMNMTARQEYTSCNLTLGYGLCPNGQCYELSRKCDGFIDCLDGYDEITCPQEEGDIWHPRPPEIKNLHMVSRYFDSPEWMWKVLVMLHGSDDYRFIRVEDFGQVSSYNPRLLAGDIQTMVTMKAGETRYLLFPIVPIIEELEATFVLRISAFSPMRHDLEEIEMHVVYDGITNDDFIPYLLDLVNQGSQLIPDFNTGISERFVLPGQRDTLYVPGSNHVHMRVHGDMVLPGFFEPELTLFENVEGGVAPYSADGYMFDYALNLLTLQYLRTTNILKDNDRDTALEFMQSILMREYAYMQDDGSMKMFRRDSEPCVWLTAYVLKYLHATVLSQWSEEVYIPIEIMNKMAFWLAKVQHESGAYYEPSGKYYNINYFPTVVDTDGNTQNWSIPVTANVVIVLAGLTRLTGEGKMRADEALQKGADYLADKYMRINDPLQLAFSAYALEVARHREKDNAFLRLRSFNRSGEYVYWSNTEIPPNVVNIINTVPIMEARDDYVNLEYSVMATSYALMLYLAHNRMAESIPIMKWLVTQHKAFNYWSSSQDTLIAIEALSEFAYRETNRDFYKMTIYMEGTARDWGVFSMELNKTNFADLHMLVMRRAYGEIRTRAIGTGYAYISMTAYANLEKPYQVEEVAPAYPTYDMEVTELRFWGRNASTMEMTACGSWLRTDIQPESGMTFAEIVIPTGYMVTRDAIEKLYASGIRGLKRVQFNMQSLFIFFETMTTERVCVTFQADRWIPVANMSIPHSIEFRNYAEEGISTQTAWESYTLFHLHICQVCGSFQCPYCDFYNHGAPMLPHASMFMLSCVLAFFQLIQRLYV</sequence>
<dbReference type="SMART" id="SM00192">
    <property type="entry name" value="LDLa"/>
    <property type="match status" value="1"/>
</dbReference>
<dbReference type="SUPFAM" id="SSF49410">
    <property type="entry name" value="Alpha-macroglobulin receptor domain"/>
    <property type="match status" value="1"/>
</dbReference>
<dbReference type="Pfam" id="PF07677">
    <property type="entry name" value="A2M_recep"/>
    <property type="match status" value="1"/>
</dbReference>
<name>R7UKY7_CAPTE</name>
<feature type="disulfide bond" evidence="2">
    <location>
        <begin position="638"/>
        <end position="653"/>
    </location>
</feature>
<dbReference type="EnsemblMetazoa" id="CapteT193980">
    <property type="protein sequence ID" value="CapteP193980"/>
    <property type="gene ID" value="CapteG193980"/>
</dbReference>
<dbReference type="OMA" id="PFFITVE"/>
<dbReference type="EMBL" id="KB300427">
    <property type="protein sequence ID" value="ELU06773.1"/>
    <property type="molecule type" value="Genomic_DNA"/>
</dbReference>
<dbReference type="PANTHER" id="PTHR11412:SF146">
    <property type="entry name" value="CD109 ANTIGEN"/>
    <property type="match status" value="1"/>
</dbReference>
<dbReference type="Gene3D" id="2.60.40.2950">
    <property type="match status" value="1"/>
</dbReference>
<dbReference type="Gene3D" id="2.60.40.690">
    <property type="entry name" value="Alpha-macroglobulin, receptor-binding domain"/>
    <property type="match status" value="1"/>
</dbReference>
<dbReference type="Pfam" id="PF07703">
    <property type="entry name" value="A2M_BRD"/>
    <property type="match status" value="1"/>
</dbReference>
<dbReference type="InterPro" id="IPR036595">
    <property type="entry name" value="A-macroglobulin_rcpt-bd_sf"/>
</dbReference>
<dbReference type="FunCoup" id="R7UKY7">
    <property type="interactions" value="49"/>
</dbReference>
<evidence type="ECO:0000313" key="7">
    <source>
        <dbReference type="EnsemblMetazoa" id="CapteP193980"/>
    </source>
</evidence>
<dbReference type="SUPFAM" id="SSF48239">
    <property type="entry name" value="Terpenoid cyclases/Protein prenyltransferases"/>
    <property type="match status" value="1"/>
</dbReference>
<evidence type="ECO:0000259" key="5">
    <source>
        <dbReference type="SMART" id="SM01361"/>
    </source>
</evidence>
<feature type="domain" description="Alpha-2-macroglobulin bait region" evidence="4">
    <location>
        <begin position="413"/>
        <end position="536"/>
    </location>
</feature>
<reference evidence="8" key="1">
    <citation type="submission" date="2012-12" db="EMBL/GenBank/DDBJ databases">
        <authorList>
            <person name="Hellsten U."/>
            <person name="Grimwood J."/>
            <person name="Chapman J.A."/>
            <person name="Shapiro H."/>
            <person name="Aerts A."/>
            <person name="Otillar R.P."/>
            <person name="Terry A.Y."/>
            <person name="Boore J.L."/>
            <person name="Simakov O."/>
            <person name="Marletaz F."/>
            <person name="Cho S.-J."/>
            <person name="Edsinger-Gonzales E."/>
            <person name="Havlak P."/>
            <person name="Kuo D.-H."/>
            <person name="Larsson T."/>
            <person name="Lv J."/>
            <person name="Arendt D."/>
            <person name="Savage R."/>
            <person name="Osoegawa K."/>
            <person name="de Jong P."/>
            <person name="Lindberg D.R."/>
            <person name="Seaver E.C."/>
            <person name="Weisblat D.A."/>
            <person name="Putnam N.H."/>
            <person name="Grigoriev I.V."/>
            <person name="Rokhsar D.S."/>
        </authorList>
    </citation>
    <scope>NUCLEOTIDE SEQUENCE</scope>
    <source>
        <strain evidence="8">I ESC-2004</strain>
    </source>
</reference>
<feature type="disulfide bond" evidence="2">
    <location>
        <begin position="626"/>
        <end position="644"/>
    </location>
</feature>
<keyword evidence="1 2" id="KW-1015">Disulfide bond</keyword>
<evidence type="ECO:0008006" key="9">
    <source>
        <dbReference type="Google" id="ProtNLM"/>
    </source>
</evidence>
<dbReference type="HOGENOM" id="CLU_001634_5_1_1"/>
<dbReference type="STRING" id="283909.R7UKY7"/>
<keyword evidence="3" id="KW-0732">Signal</keyword>
<dbReference type="SMART" id="SM01361">
    <property type="entry name" value="A2M_recep"/>
    <property type="match status" value="1"/>
</dbReference>
<dbReference type="Gene3D" id="1.50.10.20">
    <property type="match status" value="1"/>
</dbReference>
<dbReference type="EMBL" id="AMQN01007324">
    <property type="status" value="NOT_ANNOTATED_CDS"/>
    <property type="molecule type" value="Genomic_DNA"/>
</dbReference>
<evidence type="ECO:0000313" key="8">
    <source>
        <dbReference type="Proteomes" id="UP000014760"/>
    </source>
</evidence>
<dbReference type="SUPFAM" id="SSF57424">
    <property type="entry name" value="LDL receptor-like module"/>
    <property type="match status" value="1"/>
</dbReference>
<keyword evidence="8" id="KW-1185">Reference proteome</keyword>
<dbReference type="Gene3D" id="4.10.400.10">
    <property type="entry name" value="Low-density Lipoprotein Receptor"/>
    <property type="match status" value="1"/>
</dbReference>
<dbReference type="OrthoDB" id="6359008at2759"/>
<reference evidence="7" key="3">
    <citation type="submission" date="2015-06" db="UniProtKB">
        <authorList>
            <consortium name="EnsemblMetazoa"/>
        </authorList>
    </citation>
    <scope>IDENTIFICATION</scope>
</reference>
<dbReference type="InterPro" id="IPR008930">
    <property type="entry name" value="Terpenoid_cyclase/PrenylTrfase"/>
</dbReference>
<dbReference type="InterPro" id="IPR050473">
    <property type="entry name" value="A2M/Complement_sys"/>
</dbReference>
<dbReference type="PROSITE" id="PS50068">
    <property type="entry name" value="LDLRA_2"/>
    <property type="match status" value="1"/>
</dbReference>
<organism evidence="6">
    <name type="scientific">Capitella teleta</name>
    <name type="common">Polychaete worm</name>
    <dbReference type="NCBI Taxonomy" id="283909"/>
    <lineage>
        <taxon>Eukaryota</taxon>
        <taxon>Metazoa</taxon>
        <taxon>Spiralia</taxon>
        <taxon>Lophotrochozoa</taxon>
        <taxon>Annelida</taxon>
        <taxon>Polychaeta</taxon>
        <taxon>Sedentaria</taxon>
        <taxon>Scolecida</taxon>
        <taxon>Capitellidae</taxon>
        <taxon>Capitella</taxon>
    </lineage>
</organism>
<proteinExistence type="predicted"/>
<protein>
    <recommendedName>
        <fullName evidence="9">Alpha-2-macroglobulin domain-containing protein</fullName>
    </recommendedName>
</protein>
<gene>
    <name evidence="6" type="ORF">CAPTEDRAFT_193980</name>
</gene>
<comment type="caution">
    <text evidence="2">Lacks conserved residue(s) required for the propagation of feature annotation.</text>
</comment>
<dbReference type="Proteomes" id="UP000014760">
    <property type="component" value="Unassembled WGS sequence"/>
</dbReference>
<dbReference type="Pfam" id="PF07678">
    <property type="entry name" value="TED_complement"/>
    <property type="match status" value="1"/>
</dbReference>
<dbReference type="Gene3D" id="2.60.40.1930">
    <property type="match status" value="1"/>
</dbReference>
<dbReference type="InterPro" id="IPR002172">
    <property type="entry name" value="LDrepeatLR_classA_rpt"/>
</dbReference>
<evidence type="ECO:0000256" key="1">
    <source>
        <dbReference type="ARBA" id="ARBA00023157"/>
    </source>
</evidence>
<dbReference type="InterPro" id="IPR009048">
    <property type="entry name" value="A-macroglobulin_rcpt-bd"/>
</dbReference>
<dbReference type="GO" id="GO:0005615">
    <property type="term" value="C:extracellular space"/>
    <property type="evidence" value="ECO:0007669"/>
    <property type="project" value="InterPro"/>
</dbReference>
<reference evidence="6 8" key="2">
    <citation type="journal article" date="2013" name="Nature">
        <title>Insights into bilaterian evolution from three spiralian genomes.</title>
        <authorList>
            <person name="Simakov O."/>
            <person name="Marletaz F."/>
            <person name="Cho S.J."/>
            <person name="Edsinger-Gonzales E."/>
            <person name="Havlak P."/>
            <person name="Hellsten U."/>
            <person name="Kuo D.H."/>
            <person name="Larsson T."/>
            <person name="Lv J."/>
            <person name="Arendt D."/>
            <person name="Savage R."/>
            <person name="Osoegawa K."/>
            <person name="de Jong P."/>
            <person name="Grimwood J."/>
            <person name="Chapman J.A."/>
            <person name="Shapiro H."/>
            <person name="Aerts A."/>
            <person name="Otillar R.P."/>
            <person name="Terry A.Y."/>
            <person name="Boore J.L."/>
            <person name="Grigoriev I.V."/>
            <person name="Lindberg D.R."/>
            <person name="Seaver E.C."/>
            <person name="Weisblat D.A."/>
            <person name="Putnam N.H."/>
            <person name="Rokhsar D.S."/>
        </authorList>
    </citation>
    <scope>NUCLEOTIDE SEQUENCE</scope>
    <source>
        <strain evidence="6 8">I ESC-2004</strain>
    </source>
</reference>
<dbReference type="InterPro" id="IPR011626">
    <property type="entry name" value="Alpha-macroglobulin_TED"/>
</dbReference>
<feature type="chain" id="PRO_5008788098" description="Alpha-2-macroglobulin domain-containing protein" evidence="3">
    <location>
        <begin position="29"/>
        <end position="1424"/>
    </location>
</feature>
<evidence type="ECO:0000313" key="6">
    <source>
        <dbReference type="EMBL" id="ELU06773.1"/>
    </source>
</evidence>
<feature type="signal peptide" evidence="3">
    <location>
        <begin position="1"/>
        <end position="28"/>
    </location>
</feature>
<accession>R7UKY7</accession>